<dbReference type="AlphaFoldDB" id="A0A319EQF0"/>
<dbReference type="Gene3D" id="3.30.420.40">
    <property type="match status" value="2"/>
</dbReference>
<accession>A0A319EQF0</accession>
<dbReference type="InterPro" id="IPR043129">
    <property type="entry name" value="ATPase_NBD"/>
</dbReference>
<dbReference type="OrthoDB" id="2963168at2759"/>
<organism evidence="1 2">
    <name type="scientific">Aspergillus sclerotiicarbonarius (strain CBS 121057 / IBT 28362)</name>
    <dbReference type="NCBI Taxonomy" id="1448318"/>
    <lineage>
        <taxon>Eukaryota</taxon>
        <taxon>Fungi</taxon>
        <taxon>Dikarya</taxon>
        <taxon>Ascomycota</taxon>
        <taxon>Pezizomycotina</taxon>
        <taxon>Eurotiomycetes</taxon>
        <taxon>Eurotiomycetidae</taxon>
        <taxon>Eurotiales</taxon>
        <taxon>Aspergillaceae</taxon>
        <taxon>Aspergillus</taxon>
        <taxon>Aspergillus subgen. Circumdati</taxon>
    </lineage>
</organism>
<dbReference type="Gene3D" id="3.90.640.10">
    <property type="entry name" value="Actin, Chain A, domain 4"/>
    <property type="match status" value="1"/>
</dbReference>
<keyword evidence="2" id="KW-1185">Reference proteome</keyword>
<name>A0A319EQF0_ASPSB</name>
<gene>
    <name evidence="1" type="ORF">BO78DRAFT_435109</name>
</gene>
<evidence type="ECO:0000313" key="1">
    <source>
        <dbReference type="EMBL" id="PYI12617.1"/>
    </source>
</evidence>
<sequence>MANTIIVGIDFGMTFTGVVFASVNSEQPPIIVNQWPDGLASKTLSRIDYVDNGEPEWGFSAVGNPTYTWFKQTLDTSTSPGDIRDEEFESLTNQELARLPPGIDGRRIVGDYLRQIGRFVANLLEDEIQKGSRIQFQFSTPVVWPDSAHDAMWHAIRDAGFGTTFPGDIRLSSESEAAARYILHKEGDNIKTNDVFCICDIGGCTVDSTCYRILSKQPALRLEQICQSRGNKSGAFTVDLKFLQCMCRRFGRQFKHKFLKSDGLNSAFVRQFNTIKEGFDGTEGEHRLVIELEAEESEFYDPDNSEIILTRRDMKDFFSQTINESFSLMQEQRDRAKYNHAIVRHMCITGGFADSAYARKRFHKMFPGTAMRLVFPAAPAMATSFGSALIGRQDASFANKRSARSYGIYHKDLLPVHPNNKERRIRERNSMSVRYTKRFELLHSSTDPLEKAIQVFSVDHAKPPTDWNKLSGGRSKMEKLESLSIDLTAVPLNDHPQIGPFTQILLDVEATLNLKQGELNIKVSAGNHRCGECTVHTVWA</sequence>
<dbReference type="CDD" id="cd10170">
    <property type="entry name" value="ASKHA_NBD_HSP70"/>
    <property type="match status" value="1"/>
</dbReference>
<dbReference type="EMBL" id="KZ826315">
    <property type="protein sequence ID" value="PYI12617.1"/>
    <property type="molecule type" value="Genomic_DNA"/>
</dbReference>
<protein>
    <submittedName>
        <fullName evidence="1">Actin-like ATPase domain-containing protein</fullName>
    </submittedName>
</protein>
<dbReference type="SUPFAM" id="SSF53067">
    <property type="entry name" value="Actin-like ATPase domain"/>
    <property type="match status" value="2"/>
</dbReference>
<proteinExistence type="predicted"/>
<dbReference type="PANTHER" id="PTHR14187:SF5">
    <property type="entry name" value="HEAT SHOCK 70 KDA PROTEIN 12A"/>
    <property type="match status" value="1"/>
</dbReference>
<dbReference type="PANTHER" id="PTHR14187">
    <property type="entry name" value="ALPHA KINASE/ELONGATION FACTOR 2 KINASE"/>
    <property type="match status" value="1"/>
</dbReference>
<dbReference type="Proteomes" id="UP000248423">
    <property type="component" value="Unassembled WGS sequence"/>
</dbReference>
<dbReference type="VEuPathDB" id="FungiDB:BO78DRAFT_435109"/>
<dbReference type="STRING" id="1448318.A0A319EQF0"/>
<reference evidence="1 2" key="1">
    <citation type="submission" date="2018-02" db="EMBL/GenBank/DDBJ databases">
        <title>The genomes of Aspergillus section Nigri reveals drivers in fungal speciation.</title>
        <authorList>
            <consortium name="DOE Joint Genome Institute"/>
            <person name="Vesth T.C."/>
            <person name="Nybo J."/>
            <person name="Theobald S."/>
            <person name="Brandl J."/>
            <person name="Frisvad J.C."/>
            <person name="Nielsen K.F."/>
            <person name="Lyhne E.K."/>
            <person name="Kogle M.E."/>
            <person name="Kuo A."/>
            <person name="Riley R."/>
            <person name="Clum A."/>
            <person name="Nolan M."/>
            <person name="Lipzen A."/>
            <person name="Salamov A."/>
            <person name="Henrissat B."/>
            <person name="Wiebenga A."/>
            <person name="De vries R.P."/>
            <person name="Grigoriev I.V."/>
            <person name="Mortensen U.H."/>
            <person name="Andersen M.R."/>
            <person name="Baker S.E."/>
        </authorList>
    </citation>
    <scope>NUCLEOTIDE SEQUENCE [LARGE SCALE GENOMIC DNA]</scope>
    <source>
        <strain evidence="1 2">CBS 121057</strain>
    </source>
</reference>
<evidence type="ECO:0000313" key="2">
    <source>
        <dbReference type="Proteomes" id="UP000248423"/>
    </source>
</evidence>